<dbReference type="EMBL" id="QURB01000004">
    <property type="protein sequence ID" value="RFC54453.1"/>
    <property type="molecule type" value="Genomic_DNA"/>
</dbReference>
<accession>A0A3E1EYA0</accession>
<name>A0A3E1EYA0_9FLAO</name>
<reference evidence="4 5" key="1">
    <citation type="submission" date="2018-08" db="EMBL/GenBank/DDBJ databases">
        <title>The draft genome squence of Brumimicrobium sp. N62.</title>
        <authorList>
            <person name="Du Z.-J."/>
            <person name="Luo H.-R."/>
        </authorList>
    </citation>
    <scope>NUCLEOTIDE SEQUENCE [LARGE SCALE GENOMIC DNA]</scope>
    <source>
        <strain evidence="4 5">N62</strain>
    </source>
</reference>
<dbReference type="InterPro" id="IPR013517">
    <property type="entry name" value="FG-GAP"/>
</dbReference>
<dbReference type="AlphaFoldDB" id="A0A3E1EYA0"/>
<proteinExistence type="predicted"/>
<feature type="domain" description="Secretion system C-terminal sorting" evidence="3">
    <location>
        <begin position="677"/>
        <end position="751"/>
    </location>
</feature>
<dbReference type="InterPro" id="IPR026444">
    <property type="entry name" value="Secre_tail"/>
</dbReference>
<dbReference type="Gene3D" id="2.130.10.130">
    <property type="entry name" value="Integrin alpha, N-terminal"/>
    <property type="match status" value="1"/>
</dbReference>
<evidence type="ECO:0000313" key="4">
    <source>
        <dbReference type="EMBL" id="RFC54453.1"/>
    </source>
</evidence>
<dbReference type="RefSeq" id="WP_116880855.1">
    <property type="nucleotide sequence ID" value="NZ_QURB01000004.1"/>
</dbReference>
<dbReference type="PANTHER" id="PTHR45460:SF2">
    <property type="entry name" value="ALPHA 1,3 GLUCANASE, GH71 FAMILY (EUROFUNG)"/>
    <property type="match status" value="1"/>
</dbReference>
<dbReference type="PRINTS" id="PR01185">
    <property type="entry name" value="INTEGRINA"/>
</dbReference>
<comment type="caution">
    <text evidence="4">The sequence shown here is derived from an EMBL/GenBank/DDBJ whole genome shotgun (WGS) entry which is preliminary data.</text>
</comment>
<evidence type="ECO:0000256" key="2">
    <source>
        <dbReference type="ARBA" id="ARBA00023180"/>
    </source>
</evidence>
<dbReference type="GO" id="GO:0007155">
    <property type="term" value="P:cell adhesion"/>
    <property type="evidence" value="ECO:0007669"/>
    <property type="project" value="InterPro"/>
</dbReference>
<evidence type="ECO:0000313" key="5">
    <source>
        <dbReference type="Proteomes" id="UP000257127"/>
    </source>
</evidence>
<keyword evidence="1" id="KW-0732">Signal</keyword>
<organism evidence="4 5">
    <name type="scientific">Brumimicrobium aurantiacum</name>
    <dbReference type="NCBI Taxonomy" id="1737063"/>
    <lineage>
        <taxon>Bacteria</taxon>
        <taxon>Pseudomonadati</taxon>
        <taxon>Bacteroidota</taxon>
        <taxon>Flavobacteriia</taxon>
        <taxon>Flavobacteriales</taxon>
        <taxon>Crocinitomicaceae</taxon>
        <taxon>Brumimicrobium</taxon>
    </lineage>
</organism>
<dbReference type="Pfam" id="PF18962">
    <property type="entry name" value="Por_Secre_tail"/>
    <property type="match status" value="1"/>
</dbReference>
<evidence type="ECO:0000259" key="3">
    <source>
        <dbReference type="Pfam" id="PF18962"/>
    </source>
</evidence>
<dbReference type="NCBIfam" id="TIGR04183">
    <property type="entry name" value="Por_Secre_tail"/>
    <property type="match status" value="1"/>
</dbReference>
<keyword evidence="5" id="KW-1185">Reference proteome</keyword>
<dbReference type="Proteomes" id="UP000257127">
    <property type="component" value="Unassembled WGS sequence"/>
</dbReference>
<dbReference type="OrthoDB" id="9816120at2"/>
<dbReference type="PANTHER" id="PTHR45460">
    <property type="entry name" value="SIMILAR TO CYSTEINE PROTEINASE"/>
    <property type="match status" value="1"/>
</dbReference>
<protein>
    <submittedName>
        <fullName evidence="4">T9SS C-terminal target domain-containing protein</fullName>
    </submittedName>
</protein>
<keyword evidence="2" id="KW-0325">Glycoprotein</keyword>
<sequence>MGNKIRVLMGLLGVTLILLIHSKQLSAQFNFVYNDDIQVLKEMDTLSMPWCGGMNHPQFSTIDLDFDGVEEIVAFEPENGLISVFNKKLEGGVATYNYDHYASSVFPADIRYRLKLIDYNNDGLKDLFTYAIGGVKVYKNTSNANNGVSWQLVKDPIQTVYFNSVSNLYVASNEIPAFVDVDGDQDIDVLTFHSSVSRVEWHKNLSQETYGHSDSLIFEIEEECWGDFMEDATGNAIELNSVLAPCGSSSGMVEQAVPRHSGGSILALDINGSGLQDLIIGDVSYSNLTMLINGGSNPNNNALMTSYDAQFPSYDVPLNMSNFLTAYYEEVDGDSLKDLVVSTTAAGSSENTKSVWRYKNIGTSSVPVFSFVENDFLQSEMIENGKGAIPVLVDVNNDGLIDLLVANHFNFDEVAGNYSKIQFYQNVGTNQEPSFRLMNENWENFKNSGFSGRVSPSFGDLDGDGDYDMIVGISNGSLFFYENGGGQGPMNFNTVHVPLQDVNGSQIAVPNYATPELFDLDNDGLIDLIIGQGNGPLLYYRNVGSNASFAFELTNPELGQVNLSSSNYQQSIAVPRFVRENGETLLFAGSRSGTISYYSRIDNHLQPGESFMLESDNFCNIDSKGFSAPFISQIRGGSDYDLFVGNELGGVWSYQPGDTTALNLVAETETPEIKVVIYPNPTKGKFTIDIHQFNGEAYNFRVYDAMGRVVMSEKNVLESKNHVNLQHVNHGLYFVEIEFENNKYRMVEKILIE</sequence>
<gene>
    <name evidence="4" type="ORF">DXU93_08495</name>
</gene>
<dbReference type="InterPro" id="IPR000413">
    <property type="entry name" value="Integrin_alpha"/>
</dbReference>
<dbReference type="InterPro" id="IPR028994">
    <property type="entry name" value="Integrin_alpha_N"/>
</dbReference>
<evidence type="ECO:0000256" key="1">
    <source>
        <dbReference type="ARBA" id="ARBA00022729"/>
    </source>
</evidence>
<dbReference type="Pfam" id="PF13517">
    <property type="entry name" value="FG-GAP_3"/>
    <property type="match status" value="1"/>
</dbReference>
<dbReference type="SUPFAM" id="SSF69318">
    <property type="entry name" value="Integrin alpha N-terminal domain"/>
    <property type="match status" value="1"/>
</dbReference>
<dbReference type="GO" id="GO:0008305">
    <property type="term" value="C:integrin complex"/>
    <property type="evidence" value="ECO:0007669"/>
    <property type="project" value="InterPro"/>
</dbReference>